<dbReference type="PROSITE" id="PS50093">
    <property type="entry name" value="PKD"/>
    <property type="match status" value="1"/>
</dbReference>
<dbReference type="Pfam" id="PF25788">
    <property type="entry name" value="Ig_Rha78A_N"/>
    <property type="match status" value="1"/>
</dbReference>
<dbReference type="Proteomes" id="UP000179258">
    <property type="component" value="Unassembled WGS sequence"/>
</dbReference>
<accession>A0A1G2R6B8</accession>
<dbReference type="InterPro" id="IPR022409">
    <property type="entry name" value="PKD/Chitinase_dom"/>
</dbReference>
<dbReference type="EMBL" id="MHTX01000033">
    <property type="protein sequence ID" value="OHA67792.1"/>
    <property type="molecule type" value="Genomic_DNA"/>
</dbReference>
<protein>
    <recommendedName>
        <fullName evidence="6">PKD domain-containing protein</fullName>
    </recommendedName>
</protein>
<dbReference type="SMART" id="SM00089">
    <property type="entry name" value="PKD"/>
    <property type="match status" value="1"/>
</dbReference>
<evidence type="ECO:0000259" key="2">
    <source>
        <dbReference type="PROSITE" id="PS50093"/>
    </source>
</evidence>
<dbReference type="CDD" id="cd00146">
    <property type="entry name" value="PKD"/>
    <property type="match status" value="1"/>
</dbReference>
<dbReference type="InterPro" id="IPR035986">
    <property type="entry name" value="PKD_dom_sf"/>
</dbReference>
<dbReference type="InterPro" id="IPR000601">
    <property type="entry name" value="PKD_dom"/>
</dbReference>
<organism evidence="4 5">
    <name type="scientific">Candidatus Wildermuthbacteria bacterium RIFCSPHIGHO2_02_FULL_47_17</name>
    <dbReference type="NCBI Taxonomy" id="1802452"/>
    <lineage>
        <taxon>Bacteria</taxon>
        <taxon>Candidatus Wildermuthiibacteriota</taxon>
    </lineage>
</organism>
<dbReference type="PROSITE" id="PS50853">
    <property type="entry name" value="FN3"/>
    <property type="match status" value="2"/>
</dbReference>
<feature type="domain" description="Fibronectin type-III" evidence="3">
    <location>
        <begin position="404"/>
        <end position="508"/>
    </location>
</feature>
<dbReference type="Gene3D" id="2.60.40.10">
    <property type="entry name" value="Immunoglobulins"/>
    <property type="match status" value="6"/>
</dbReference>
<gene>
    <name evidence="4" type="ORF">A3D59_03025</name>
</gene>
<evidence type="ECO:0000313" key="4">
    <source>
        <dbReference type="EMBL" id="OHA67792.1"/>
    </source>
</evidence>
<dbReference type="InterPro" id="IPR036116">
    <property type="entry name" value="FN3_sf"/>
</dbReference>
<dbReference type="AlphaFoldDB" id="A0A1G2R6B8"/>
<dbReference type="CDD" id="cd00063">
    <property type="entry name" value="FN3"/>
    <property type="match status" value="1"/>
</dbReference>
<feature type="domain" description="Fibronectin type-III" evidence="3">
    <location>
        <begin position="513"/>
        <end position="620"/>
    </location>
</feature>
<feature type="compositionally biased region" description="Polar residues" evidence="1">
    <location>
        <begin position="31"/>
        <end position="49"/>
    </location>
</feature>
<feature type="region of interest" description="Disordered" evidence="1">
    <location>
        <begin position="31"/>
        <end position="57"/>
    </location>
</feature>
<evidence type="ECO:0008006" key="6">
    <source>
        <dbReference type="Google" id="ProtNLM"/>
    </source>
</evidence>
<name>A0A1G2R6B8_9BACT</name>
<reference evidence="4 5" key="1">
    <citation type="journal article" date="2016" name="Nat. Commun.">
        <title>Thousands of microbial genomes shed light on interconnected biogeochemical processes in an aquifer system.</title>
        <authorList>
            <person name="Anantharaman K."/>
            <person name="Brown C.T."/>
            <person name="Hug L.A."/>
            <person name="Sharon I."/>
            <person name="Castelle C.J."/>
            <person name="Probst A.J."/>
            <person name="Thomas B.C."/>
            <person name="Singh A."/>
            <person name="Wilkins M.J."/>
            <person name="Karaoz U."/>
            <person name="Brodie E.L."/>
            <person name="Williams K.H."/>
            <person name="Hubbard S.S."/>
            <person name="Banfield J.F."/>
        </authorList>
    </citation>
    <scope>NUCLEOTIDE SEQUENCE [LARGE SCALE GENOMIC DNA]</scope>
</reference>
<dbReference type="SUPFAM" id="SSF49299">
    <property type="entry name" value="PKD domain"/>
    <property type="match status" value="1"/>
</dbReference>
<dbReference type="InterPro" id="IPR013783">
    <property type="entry name" value="Ig-like_fold"/>
</dbReference>
<feature type="domain" description="PKD" evidence="2">
    <location>
        <begin position="757"/>
        <end position="793"/>
    </location>
</feature>
<dbReference type="InterPro" id="IPR003961">
    <property type="entry name" value="FN3_dom"/>
</dbReference>
<evidence type="ECO:0000313" key="5">
    <source>
        <dbReference type="Proteomes" id="UP000179258"/>
    </source>
</evidence>
<evidence type="ECO:0000259" key="3">
    <source>
        <dbReference type="PROSITE" id="PS50853"/>
    </source>
</evidence>
<evidence type="ECO:0000256" key="1">
    <source>
        <dbReference type="SAM" id="MobiDB-lite"/>
    </source>
</evidence>
<dbReference type="SUPFAM" id="SSF49265">
    <property type="entry name" value="Fibronectin type III"/>
    <property type="match status" value="1"/>
</dbReference>
<proteinExistence type="predicted"/>
<dbReference type="Pfam" id="PF18911">
    <property type="entry name" value="PKD_4"/>
    <property type="match status" value="1"/>
</dbReference>
<sequence length="839" mass="86913">MNLSSSPGTIDSGQSTTLSWTVSNATSCSASVTSNPGGITQSPAWTGSKNAGGGSQSTTLTGGGTIRFNLACSGAGGTGSDWEDVTVNAVVVCTDECSPSGSTRCLDSGTRQTCGDYVNDCGSDLEWGNNTSCGSDDCSSSQACRWVDYACSAGSCGSTTSINISCDSLCPVNQSCDASGNCVAGCTDSAPSAASGPSPSSGATNVSTAANLSWTWNAWGRSCAGQNDRYTLYFEAGDSTPDIPVVNNQPSGSAFYDPGAMSANITYYWQIQKCNGFSCISSSVWSFTTASGCVNSAPSTPSLSLPSNGATGVSINPTVSWNAISDWGTDCTPPQTNTYTVYLDTSVNPTTNRGSVGQAVTSLGISGLNTSTTYYWKVRSNNGALIADSAVRSFTTASACVPSAPNGPTLSSPSNGAAGISTSPTVSWNAISDWGTDCTPPQNNTYTVYLDTSATPTTQRGSPVGEGTTSLNISGLNSGTTYYWRVRASNGDTSTYSAQIWSFTTASVCVASAPAAPTLSSPSNGATGISTSPTVSWNAISSWGTNCAGNTNTYTVFLDTSSNPTTQRGSPVGEGTTNVGISGLNNSTGYYWKVRASNGALSSDSSPWPFSTEAANTQPQAINLSVNEGNYCTAPLRPIFSWIFFDPDPGATQSAYRVQADNNSDFSSPEVDSGKVSLASNAFAPISGIAYGNTYSWRVMVWDDLDLASNWFNGPPFTTPAHAYPDPRFTWSPASPLALQIVQFTDTSICVGACQVWEWNFDNGKTSTIQNATTTYSQEGTYEVSLGVTDSSGYACKGANAVTNNVTIGPAQPKWIEVPPFSWIIKAFAALGELLNGVI</sequence>
<comment type="caution">
    <text evidence="4">The sequence shown here is derived from an EMBL/GenBank/DDBJ whole genome shotgun (WGS) entry which is preliminary data.</text>
</comment>